<dbReference type="InterPro" id="IPR041118">
    <property type="entry name" value="Rx_N"/>
</dbReference>
<keyword evidence="2" id="KW-0433">Leucine-rich repeat</keyword>
<comment type="similarity">
    <text evidence="1">Belongs to the disease resistance NB-LRR family.</text>
</comment>
<reference evidence="8" key="1">
    <citation type="submission" date="2020-07" db="EMBL/GenBank/DDBJ databases">
        <authorList>
            <person name="Lin J."/>
        </authorList>
    </citation>
    <scope>NUCLEOTIDE SEQUENCE</scope>
</reference>
<evidence type="ECO:0000256" key="1">
    <source>
        <dbReference type="ARBA" id="ARBA00008894"/>
    </source>
</evidence>
<dbReference type="PANTHER" id="PTHR33377">
    <property type="entry name" value="OS10G0134700 PROTEIN-RELATED"/>
    <property type="match status" value="1"/>
</dbReference>
<evidence type="ECO:0000256" key="6">
    <source>
        <dbReference type="SAM" id="Phobius"/>
    </source>
</evidence>
<evidence type="ECO:0000256" key="4">
    <source>
        <dbReference type="ARBA" id="ARBA00022741"/>
    </source>
</evidence>
<gene>
    <name evidence="8" type="ORF">CB5_LOCUS31364</name>
</gene>
<dbReference type="SUPFAM" id="SSF52540">
    <property type="entry name" value="P-loop containing nucleoside triphosphate hydrolases"/>
    <property type="match status" value="1"/>
</dbReference>
<dbReference type="Gene3D" id="1.20.5.4130">
    <property type="match status" value="1"/>
</dbReference>
<dbReference type="GO" id="GO:0006952">
    <property type="term" value="P:defense response"/>
    <property type="evidence" value="ECO:0007669"/>
    <property type="project" value="UniProtKB-KW"/>
</dbReference>
<evidence type="ECO:0000259" key="7">
    <source>
        <dbReference type="Pfam" id="PF18052"/>
    </source>
</evidence>
<keyword evidence="3" id="KW-0677">Repeat</keyword>
<evidence type="ECO:0000256" key="5">
    <source>
        <dbReference type="ARBA" id="ARBA00022821"/>
    </source>
</evidence>
<keyword evidence="4" id="KW-0547">Nucleotide-binding</keyword>
<dbReference type="Gene3D" id="3.40.50.300">
    <property type="entry name" value="P-loop containing nucleotide triphosphate hydrolases"/>
    <property type="match status" value="1"/>
</dbReference>
<dbReference type="AlphaFoldDB" id="A0A6V7QYB8"/>
<dbReference type="Pfam" id="PF18052">
    <property type="entry name" value="Rx_N"/>
    <property type="match status" value="1"/>
</dbReference>
<name>A0A6V7QYB8_ANACO</name>
<proteinExistence type="inferred from homology"/>
<protein>
    <recommendedName>
        <fullName evidence="7">Disease resistance N-terminal domain-containing protein</fullName>
    </recommendedName>
</protein>
<keyword evidence="6" id="KW-0472">Membrane</keyword>
<dbReference type="GO" id="GO:0000166">
    <property type="term" value="F:nucleotide binding"/>
    <property type="evidence" value="ECO:0007669"/>
    <property type="project" value="UniProtKB-KW"/>
</dbReference>
<organism evidence="8">
    <name type="scientific">Ananas comosus var. bracteatus</name>
    <name type="common">red pineapple</name>
    <dbReference type="NCBI Taxonomy" id="296719"/>
    <lineage>
        <taxon>Eukaryota</taxon>
        <taxon>Viridiplantae</taxon>
        <taxon>Streptophyta</taxon>
        <taxon>Embryophyta</taxon>
        <taxon>Tracheophyta</taxon>
        <taxon>Spermatophyta</taxon>
        <taxon>Magnoliopsida</taxon>
        <taxon>Liliopsida</taxon>
        <taxon>Poales</taxon>
        <taxon>Bromeliaceae</taxon>
        <taxon>Bromelioideae</taxon>
        <taxon>Ananas</taxon>
    </lineage>
</organism>
<sequence>MPCRFASPIRPRPSDRSPPFFLAPVALLSPSRFSPLSTAPCAKFRRSKLLNPRHEAETKLSPRLPSLLLITLTNLLILLLILLLYSAGVTEFRLRSSFNEDRGRLETTLTMSRILIDRAERWRFKDTRLAQPLTELKDAVYDAEDLLDDIDYQDQQQKIQAQHSQASKLLHNSLNYLRNLMNGAAKTMRTIHGRLDTTGADLQGLMGQLGFCGDCSMPANRQTSSLVDKSIVYGRNEELEKVIKLLGVPRVNIENNNESVSVPTKRRKKENVSVLPIYGIRGDGKTTLAQIVYNDQRVADH</sequence>
<dbReference type="InterPro" id="IPR027417">
    <property type="entry name" value="P-loop_NTPase"/>
</dbReference>
<dbReference type="PANTHER" id="PTHR33377:SF113">
    <property type="entry name" value="AAA+ ATPASE DOMAIN-CONTAINING PROTEIN"/>
    <property type="match status" value="1"/>
</dbReference>
<evidence type="ECO:0000256" key="3">
    <source>
        <dbReference type="ARBA" id="ARBA00022737"/>
    </source>
</evidence>
<feature type="transmembrane region" description="Helical" evidence="6">
    <location>
        <begin position="65"/>
        <end position="85"/>
    </location>
</feature>
<feature type="domain" description="Disease resistance N-terminal" evidence="7">
    <location>
        <begin position="89"/>
        <end position="164"/>
    </location>
</feature>
<keyword evidence="6" id="KW-1133">Transmembrane helix</keyword>
<keyword evidence="6" id="KW-0812">Transmembrane</keyword>
<keyword evidence="5" id="KW-0611">Plant defense</keyword>
<evidence type="ECO:0000256" key="2">
    <source>
        <dbReference type="ARBA" id="ARBA00022614"/>
    </source>
</evidence>
<accession>A0A6V7QYB8</accession>
<dbReference type="EMBL" id="CAJEUB010000070">
    <property type="protein sequence ID" value="CAD1848153.1"/>
    <property type="molecule type" value="Genomic_DNA"/>
</dbReference>
<evidence type="ECO:0000313" key="8">
    <source>
        <dbReference type="EMBL" id="CAD1848153.1"/>
    </source>
</evidence>